<sequence length="250" mass="27753">MAAPPEPGGLSAAPRWPLRRYSRFLPKATVGDSTSSWKVFNSSESAGQLELTIVQSGHFLITQGHGLLEGFSLLNASNFLKVIQKTDILLFRFKMKSESRMFRVQFGGSSKEEALEQCQSAVITLQQYLFVESAPVQGSVIRFPMAVPSDMFKLKKSKGKAFMTFPFCLSYYISEGEGSGATSEINQGSIPIRLLAQSFLGESKLTLPLAYRHPTLPTEQLGPFLRLCLLDQNFPAFVEQVECELKKLAR</sequence>
<dbReference type="EMBL" id="JAAWVO010004691">
    <property type="protein sequence ID" value="MBN3312348.1"/>
    <property type="molecule type" value="Genomic_DNA"/>
</dbReference>
<keyword evidence="2" id="KW-1185">Reference proteome</keyword>
<dbReference type="Proteomes" id="UP000736164">
    <property type="component" value="Unassembled WGS sequence"/>
</dbReference>
<dbReference type="AlphaFoldDB" id="A0A8J7T6Z8"/>
<comment type="caution">
    <text evidence="1">The sequence shown here is derived from an EMBL/GenBank/DDBJ whole genome shotgun (WGS) entry which is preliminary data.</text>
</comment>
<reference evidence="1" key="1">
    <citation type="journal article" date="2021" name="Cell">
        <title>Tracing the genetic footprints of vertebrate landing in non-teleost ray-finned fishes.</title>
        <authorList>
            <person name="Bi X."/>
            <person name="Wang K."/>
            <person name="Yang L."/>
            <person name="Pan H."/>
            <person name="Jiang H."/>
            <person name="Wei Q."/>
            <person name="Fang M."/>
            <person name="Yu H."/>
            <person name="Zhu C."/>
            <person name="Cai Y."/>
            <person name="He Y."/>
            <person name="Gan X."/>
            <person name="Zeng H."/>
            <person name="Yu D."/>
            <person name="Zhu Y."/>
            <person name="Jiang H."/>
            <person name="Qiu Q."/>
            <person name="Yang H."/>
            <person name="Zhang Y.E."/>
            <person name="Wang W."/>
            <person name="Zhu M."/>
            <person name="He S."/>
            <person name="Zhang G."/>
        </authorList>
    </citation>
    <scope>NUCLEOTIDE SEQUENCE</scope>
    <source>
        <strain evidence="1">Allg_001</strain>
    </source>
</reference>
<proteinExistence type="predicted"/>
<name>A0A8J7T6Z8_ATRSP</name>
<evidence type="ECO:0000313" key="2">
    <source>
        <dbReference type="Proteomes" id="UP000736164"/>
    </source>
</evidence>
<evidence type="ECO:0000313" key="1">
    <source>
        <dbReference type="EMBL" id="MBN3312348.1"/>
    </source>
</evidence>
<feature type="non-terminal residue" evidence="1">
    <location>
        <position position="250"/>
    </location>
</feature>
<dbReference type="PANTHER" id="PTHR34921:SF1">
    <property type="entry name" value="MEIOTIC RECOMBINATION PROTEIN REC114"/>
    <property type="match status" value="1"/>
</dbReference>
<dbReference type="InterPro" id="IPR029168">
    <property type="entry name" value="REC114L"/>
</dbReference>
<protein>
    <submittedName>
        <fullName evidence="1">RE114 protein</fullName>
    </submittedName>
</protein>
<organism evidence="1 2">
    <name type="scientific">Atractosteus spatula</name>
    <name type="common">Alligator gar</name>
    <name type="synonym">Lepisosteus spatula</name>
    <dbReference type="NCBI Taxonomy" id="7917"/>
    <lineage>
        <taxon>Eukaryota</taxon>
        <taxon>Metazoa</taxon>
        <taxon>Chordata</taxon>
        <taxon>Craniata</taxon>
        <taxon>Vertebrata</taxon>
        <taxon>Euteleostomi</taxon>
        <taxon>Actinopterygii</taxon>
        <taxon>Neopterygii</taxon>
        <taxon>Holostei</taxon>
        <taxon>Semionotiformes</taxon>
        <taxon>Lepisosteidae</taxon>
        <taxon>Atractosteus</taxon>
    </lineage>
</organism>
<dbReference type="Pfam" id="PF15165">
    <property type="entry name" value="REC114-like"/>
    <property type="match status" value="1"/>
</dbReference>
<dbReference type="PANTHER" id="PTHR34921">
    <property type="entry name" value="MEIOTIC RECOMBINATION PROTEIN REC114"/>
    <property type="match status" value="1"/>
</dbReference>
<gene>
    <name evidence="1" type="primary">Rec114</name>
    <name evidence="1" type="ORF">GTO95_0010230</name>
</gene>
<feature type="non-terminal residue" evidence="1">
    <location>
        <position position="1"/>
    </location>
</feature>
<accession>A0A8J7T6Z8</accession>